<keyword evidence="2" id="KW-1185">Reference proteome</keyword>
<dbReference type="Proteomes" id="UP000054549">
    <property type="component" value="Unassembled WGS sequence"/>
</dbReference>
<dbReference type="InParanoid" id="A0A0C2SJ75"/>
<name>A0A0C2SJ75_AMAMK</name>
<evidence type="ECO:0000313" key="1">
    <source>
        <dbReference type="EMBL" id="KIL53969.1"/>
    </source>
</evidence>
<gene>
    <name evidence="1" type="ORF">M378DRAFT_19338</name>
</gene>
<dbReference type="OrthoDB" id="5592585at2759"/>
<sequence length="193" mass="21932">MDLFIEFKFAATFDPFGDPENPLNPKKRDFRFEKDSDDARLVRGQLASYAAAHMGSQFRIIFSVYLYKLYGESMRDLFVGIVMVRSLPALQLYQLNSPISSLASFGVTNALIVIGGVTSLQHFVSSVTPEDIQQIQRLENRLRDDNPAHCEFRILMVPDRNEPEVEKQFYRIISSKVHGSPTVRMSHSTNVGL</sequence>
<dbReference type="AlphaFoldDB" id="A0A0C2SJ75"/>
<dbReference type="EMBL" id="KN819070">
    <property type="protein sequence ID" value="KIL53969.1"/>
    <property type="molecule type" value="Genomic_DNA"/>
</dbReference>
<proteinExistence type="predicted"/>
<protein>
    <submittedName>
        <fullName evidence="1">Uncharacterized protein</fullName>
    </submittedName>
</protein>
<dbReference type="HOGENOM" id="CLU_1408404_0_0_1"/>
<reference evidence="1 2" key="1">
    <citation type="submission" date="2014-04" db="EMBL/GenBank/DDBJ databases">
        <title>Evolutionary Origins and Diversification of the Mycorrhizal Mutualists.</title>
        <authorList>
            <consortium name="DOE Joint Genome Institute"/>
            <consortium name="Mycorrhizal Genomics Consortium"/>
            <person name="Kohler A."/>
            <person name="Kuo A."/>
            <person name="Nagy L.G."/>
            <person name="Floudas D."/>
            <person name="Copeland A."/>
            <person name="Barry K.W."/>
            <person name="Cichocki N."/>
            <person name="Veneault-Fourrey C."/>
            <person name="LaButti K."/>
            <person name="Lindquist E.A."/>
            <person name="Lipzen A."/>
            <person name="Lundell T."/>
            <person name="Morin E."/>
            <person name="Murat C."/>
            <person name="Riley R."/>
            <person name="Ohm R."/>
            <person name="Sun H."/>
            <person name="Tunlid A."/>
            <person name="Henrissat B."/>
            <person name="Grigoriev I.V."/>
            <person name="Hibbett D.S."/>
            <person name="Martin F."/>
        </authorList>
    </citation>
    <scope>NUCLEOTIDE SEQUENCE [LARGE SCALE GENOMIC DNA]</scope>
    <source>
        <strain evidence="1 2">Koide BX008</strain>
    </source>
</reference>
<evidence type="ECO:0000313" key="2">
    <source>
        <dbReference type="Proteomes" id="UP000054549"/>
    </source>
</evidence>
<accession>A0A0C2SJ75</accession>
<organism evidence="1 2">
    <name type="scientific">Amanita muscaria (strain Koide BX008)</name>
    <dbReference type="NCBI Taxonomy" id="946122"/>
    <lineage>
        <taxon>Eukaryota</taxon>
        <taxon>Fungi</taxon>
        <taxon>Dikarya</taxon>
        <taxon>Basidiomycota</taxon>
        <taxon>Agaricomycotina</taxon>
        <taxon>Agaricomycetes</taxon>
        <taxon>Agaricomycetidae</taxon>
        <taxon>Agaricales</taxon>
        <taxon>Pluteineae</taxon>
        <taxon>Amanitaceae</taxon>
        <taxon>Amanita</taxon>
    </lineage>
</organism>